<keyword evidence="2" id="KW-0472">Membrane</keyword>
<feature type="transmembrane region" description="Helical" evidence="2">
    <location>
        <begin position="21"/>
        <end position="40"/>
    </location>
</feature>
<protein>
    <submittedName>
        <fullName evidence="3">Uncharacterized protein</fullName>
    </submittedName>
</protein>
<evidence type="ECO:0000256" key="1">
    <source>
        <dbReference type="SAM" id="MobiDB-lite"/>
    </source>
</evidence>
<proteinExistence type="predicted"/>
<gene>
    <name evidence="3" type="ORF">CLV43_111330</name>
</gene>
<organism evidence="3 4">
    <name type="scientific">Umezawaea tangerina</name>
    <dbReference type="NCBI Taxonomy" id="84725"/>
    <lineage>
        <taxon>Bacteria</taxon>
        <taxon>Bacillati</taxon>
        <taxon>Actinomycetota</taxon>
        <taxon>Actinomycetes</taxon>
        <taxon>Pseudonocardiales</taxon>
        <taxon>Pseudonocardiaceae</taxon>
        <taxon>Umezawaea</taxon>
    </lineage>
</organism>
<keyword evidence="4" id="KW-1185">Reference proteome</keyword>
<keyword evidence="2" id="KW-1133">Transmembrane helix</keyword>
<evidence type="ECO:0000313" key="4">
    <source>
        <dbReference type="Proteomes" id="UP000239494"/>
    </source>
</evidence>
<evidence type="ECO:0000313" key="3">
    <source>
        <dbReference type="EMBL" id="PRY36958.1"/>
    </source>
</evidence>
<dbReference type="EMBL" id="PVTF01000011">
    <property type="protein sequence ID" value="PRY36958.1"/>
    <property type="molecule type" value="Genomic_DNA"/>
</dbReference>
<dbReference type="RefSeq" id="WP_106192447.1">
    <property type="nucleotide sequence ID" value="NZ_PVTF01000011.1"/>
</dbReference>
<comment type="caution">
    <text evidence="3">The sequence shown here is derived from an EMBL/GenBank/DDBJ whole genome shotgun (WGS) entry which is preliminary data.</text>
</comment>
<accession>A0A2T0SU83</accession>
<keyword evidence="2" id="KW-0812">Transmembrane</keyword>
<sequence>MNETTRSGGRSDVTRQGVARRLWGTAAMAVLVAVAGAGYLDATQESHAPHGVHLVTASGSEGRSALGASDVPDCCSEEGPSSVPGGKSNA</sequence>
<dbReference type="AlphaFoldDB" id="A0A2T0SU83"/>
<evidence type="ECO:0000256" key="2">
    <source>
        <dbReference type="SAM" id="Phobius"/>
    </source>
</evidence>
<name>A0A2T0SU83_9PSEU</name>
<feature type="region of interest" description="Disordered" evidence="1">
    <location>
        <begin position="59"/>
        <end position="90"/>
    </location>
</feature>
<dbReference type="Proteomes" id="UP000239494">
    <property type="component" value="Unassembled WGS sequence"/>
</dbReference>
<reference evidence="3 4" key="1">
    <citation type="submission" date="2018-03" db="EMBL/GenBank/DDBJ databases">
        <title>Genomic Encyclopedia of Archaeal and Bacterial Type Strains, Phase II (KMG-II): from individual species to whole genera.</title>
        <authorList>
            <person name="Goeker M."/>
        </authorList>
    </citation>
    <scope>NUCLEOTIDE SEQUENCE [LARGE SCALE GENOMIC DNA]</scope>
    <source>
        <strain evidence="3 4">DSM 44720</strain>
    </source>
</reference>